<protein>
    <submittedName>
        <fullName evidence="3">Mitogen-activated protein kinase kinase kinase 5</fullName>
    </submittedName>
</protein>
<dbReference type="EMBL" id="BLXT01007055">
    <property type="protein sequence ID" value="GFO36373.1"/>
    <property type="molecule type" value="Genomic_DNA"/>
</dbReference>
<dbReference type="InterPro" id="IPR013761">
    <property type="entry name" value="SAM/pointed_sf"/>
</dbReference>
<proteinExistence type="predicted"/>
<evidence type="ECO:0000256" key="1">
    <source>
        <dbReference type="SAM" id="SignalP"/>
    </source>
</evidence>
<keyword evidence="4" id="KW-1185">Reference proteome</keyword>
<feature type="chain" id="PRO_5043371603" evidence="1">
    <location>
        <begin position="19"/>
        <end position="248"/>
    </location>
</feature>
<keyword evidence="3" id="KW-0808">Transferase</keyword>
<feature type="signal peptide" evidence="1">
    <location>
        <begin position="1"/>
        <end position="18"/>
    </location>
</feature>
<gene>
    <name evidence="3" type="ORF">PoB_006287800</name>
</gene>
<evidence type="ECO:0000313" key="3">
    <source>
        <dbReference type="EMBL" id="GFO36373.1"/>
    </source>
</evidence>
<dbReference type="Proteomes" id="UP000735302">
    <property type="component" value="Unassembled WGS sequence"/>
</dbReference>
<comment type="caution">
    <text evidence="3">The sequence shown here is derived from an EMBL/GenBank/DDBJ whole genome shotgun (WGS) entry which is preliminary data.</text>
</comment>
<dbReference type="Pfam" id="PF20302">
    <property type="entry name" value="HisK-N-like"/>
    <property type="match status" value="1"/>
</dbReference>
<feature type="domain" description="MAP3K HisK-N-like globin" evidence="2">
    <location>
        <begin position="57"/>
        <end position="142"/>
    </location>
</feature>
<dbReference type="InterPro" id="IPR046873">
    <property type="entry name" value="HisK-N-like"/>
</dbReference>
<sequence length="248" mass="27995">MLAPAQFSLLLFTSPIQSQPLTSESNISTDTSPVQTFLLSPDIDTQDSAAYNESGFYMMRKDSERRQTMVRILEQDMDKICANWLTMLQRDKSITAPKLTVDHLACLLNGIKEYILNQNPKAIKGAIDTIDNLWYEQASHTSKLSRHQDRLSPVQQASHVGRKLNAMNIHVERAAGGAQTVPGLAQAGVAGKENVQTPAQVCEERYTLQDILELVTWEDLRELKIRGGMRCRIWRAILRQRTKDRDDG</sequence>
<accession>A0AAV4CWW9</accession>
<evidence type="ECO:0000259" key="2">
    <source>
        <dbReference type="Pfam" id="PF20302"/>
    </source>
</evidence>
<evidence type="ECO:0000313" key="4">
    <source>
        <dbReference type="Proteomes" id="UP000735302"/>
    </source>
</evidence>
<organism evidence="3 4">
    <name type="scientific">Plakobranchus ocellatus</name>
    <dbReference type="NCBI Taxonomy" id="259542"/>
    <lineage>
        <taxon>Eukaryota</taxon>
        <taxon>Metazoa</taxon>
        <taxon>Spiralia</taxon>
        <taxon>Lophotrochozoa</taxon>
        <taxon>Mollusca</taxon>
        <taxon>Gastropoda</taxon>
        <taxon>Heterobranchia</taxon>
        <taxon>Euthyneura</taxon>
        <taxon>Panpulmonata</taxon>
        <taxon>Sacoglossa</taxon>
        <taxon>Placobranchoidea</taxon>
        <taxon>Plakobranchidae</taxon>
        <taxon>Plakobranchus</taxon>
    </lineage>
</organism>
<keyword evidence="1" id="KW-0732">Signal</keyword>
<name>A0AAV4CWW9_9GAST</name>
<dbReference type="AlphaFoldDB" id="A0AAV4CWW9"/>
<dbReference type="SUPFAM" id="SSF47769">
    <property type="entry name" value="SAM/Pointed domain"/>
    <property type="match status" value="1"/>
</dbReference>
<dbReference type="GO" id="GO:0016301">
    <property type="term" value="F:kinase activity"/>
    <property type="evidence" value="ECO:0007669"/>
    <property type="project" value="UniProtKB-KW"/>
</dbReference>
<keyword evidence="3" id="KW-0418">Kinase</keyword>
<reference evidence="3 4" key="1">
    <citation type="journal article" date="2021" name="Elife">
        <title>Chloroplast acquisition without the gene transfer in kleptoplastic sea slugs, Plakobranchus ocellatus.</title>
        <authorList>
            <person name="Maeda T."/>
            <person name="Takahashi S."/>
            <person name="Yoshida T."/>
            <person name="Shimamura S."/>
            <person name="Takaki Y."/>
            <person name="Nagai Y."/>
            <person name="Toyoda A."/>
            <person name="Suzuki Y."/>
            <person name="Arimoto A."/>
            <person name="Ishii H."/>
            <person name="Satoh N."/>
            <person name="Nishiyama T."/>
            <person name="Hasebe M."/>
            <person name="Maruyama T."/>
            <person name="Minagawa J."/>
            <person name="Obokata J."/>
            <person name="Shigenobu S."/>
        </authorList>
    </citation>
    <scope>NUCLEOTIDE SEQUENCE [LARGE SCALE GENOMIC DNA]</scope>
</reference>